<evidence type="ECO:0000259" key="2">
    <source>
        <dbReference type="Pfam" id="PF01419"/>
    </source>
</evidence>
<evidence type="ECO:0000313" key="4">
    <source>
        <dbReference type="Proteomes" id="UP000054007"/>
    </source>
</evidence>
<reference evidence="3 4" key="1">
    <citation type="journal article" date="2015" name="Fungal Genet. Biol.">
        <title>Evolution of novel wood decay mechanisms in Agaricales revealed by the genome sequences of Fistulina hepatica and Cylindrobasidium torrendii.</title>
        <authorList>
            <person name="Floudas D."/>
            <person name="Held B.W."/>
            <person name="Riley R."/>
            <person name="Nagy L.G."/>
            <person name="Koehler G."/>
            <person name="Ransdell A.S."/>
            <person name="Younus H."/>
            <person name="Chow J."/>
            <person name="Chiniquy J."/>
            <person name="Lipzen A."/>
            <person name="Tritt A."/>
            <person name="Sun H."/>
            <person name="Haridas S."/>
            <person name="LaButti K."/>
            <person name="Ohm R.A."/>
            <person name="Kues U."/>
            <person name="Blanchette R.A."/>
            <person name="Grigoriev I.V."/>
            <person name="Minto R.E."/>
            <person name="Hibbett D.S."/>
        </authorList>
    </citation>
    <scope>NUCLEOTIDE SEQUENCE [LARGE SCALE GENOMIC DNA]</scope>
    <source>
        <strain evidence="3 4">FP15055 ss-10</strain>
    </source>
</reference>
<keyword evidence="1" id="KW-0175">Coiled coil</keyword>
<dbReference type="EMBL" id="KN880611">
    <property type="protein sequence ID" value="KIY64961.1"/>
    <property type="molecule type" value="Genomic_DNA"/>
</dbReference>
<organism evidence="3 4">
    <name type="scientific">Cylindrobasidium torrendii FP15055 ss-10</name>
    <dbReference type="NCBI Taxonomy" id="1314674"/>
    <lineage>
        <taxon>Eukaryota</taxon>
        <taxon>Fungi</taxon>
        <taxon>Dikarya</taxon>
        <taxon>Basidiomycota</taxon>
        <taxon>Agaricomycotina</taxon>
        <taxon>Agaricomycetes</taxon>
        <taxon>Agaricomycetidae</taxon>
        <taxon>Agaricales</taxon>
        <taxon>Marasmiineae</taxon>
        <taxon>Physalacriaceae</taxon>
        <taxon>Cylindrobasidium</taxon>
    </lineage>
</organism>
<protein>
    <recommendedName>
        <fullName evidence="2">Jacalin-type lectin domain-containing protein</fullName>
    </recommendedName>
</protein>
<gene>
    <name evidence="3" type="ORF">CYLTODRAFT_492712</name>
</gene>
<feature type="coiled-coil region" evidence="1">
    <location>
        <begin position="20"/>
        <end position="54"/>
    </location>
</feature>
<dbReference type="InterPro" id="IPR001229">
    <property type="entry name" value="Jacalin-like_lectin_dom"/>
</dbReference>
<dbReference type="Proteomes" id="UP000054007">
    <property type="component" value="Unassembled WGS sequence"/>
</dbReference>
<name>A0A0D7B621_9AGAR</name>
<dbReference type="Pfam" id="PF01419">
    <property type="entry name" value="Jacalin"/>
    <property type="match status" value="1"/>
</dbReference>
<dbReference type="STRING" id="1314674.A0A0D7B621"/>
<evidence type="ECO:0000313" key="3">
    <source>
        <dbReference type="EMBL" id="KIY64961.1"/>
    </source>
</evidence>
<feature type="domain" description="Jacalin-type lectin" evidence="2">
    <location>
        <begin position="134"/>
        <end position="254"/>
    </location>
</feature>
<keyword evidence="4" id="KW-1185">Reference proteome</keyword>
<proteinExistence type="predicted"/>
<accession>A0A0D7B621</accession>
<sequence>MQLVSQQDFETFKSDLLALLQNKDEDVKSLRIELEALRASNTELRDELHVVKDSNTTLAHELSEMRTAIAAQASSGVNQTDNVVERHQAALDDIQASITPHSLTRVGRAVGNPYGGTLFNDFGTTLAHAVPKITFIAIRPFYHRIGGVSYRLLYPDGWRTKTVHGKQDADRKLELHDGEYITKLVIGTGRTPWDGNAKSIQYLNCITNMGRGLEGGKRAGRDCVDVSAPENEEGKGKWGLVGFLGRSWDEIDCLSPIWGAVY</sequence>
<dbReference type="SUPFAM" id="SSF51101">
    <property type="entry name" value="Mannose-binding lectins"/>
    <property type="match status" value="1"/>
</dbReference>
<dbReference type="Gene3D" id="2.100.10.30">
    <property type="entry name" value="Jacalin-like lectin domain"/>
    <property type="match status" value="1"/>
</dbReference>
<dbReference type="InterPro" id="IPR036404">
    <property type="entry name" value="Jacalin-like_lectin_dom_sf"/>
</dbReference>
<evidence type="ECO:0000256" key="1">
    <source>
        <dbReference type="SAM" id="Coils"/>
    </source>
</evidence>
<dbReference type="AlphaFoldDB" id="A0A0D7B621"/>